<proteinExistence type="predicted"/>
<dbReference type="InterPro" id="IPR050275">
    <property type="entry name" value="PGM_Phosphatase"/>
</dbReference>
<dbReference type="eggNOG" id="COG0406">
    <property type="taxonomic scope" value="Bacteria"/>
</dbReference>
<keyword evidence="2" id="KW-1185">Reference proteome</keyword>
<sequence>MGRVAEGRAGGVKLILARHGETASNLKMALDTLPPGPPLTEAGEVQAAALAASLATERVVAVYASTALRAQQTAAPVAAAFGLEVEVVDGVQEIFCGDLEGRHDKEAFELFLAAVHQWTEGNLDATIPGGESGRQVVDRFVATVDKLATRHAPDDTFVLVSHGGAVRMAALTLATNVQPALAEAGLLPNTGRVVLENTGNGWTCTSWTGVDTIH</sequence>
<dbReference type="CDD" id="cd07067">
    <property type="entry name" value="HP_PGM_like"/>
    <property type="match status" value="1"/>
</dbReference>
<dbReference type="Pfam" id="PF00300">
    <property type="entry name" value="His_Phos_1"/>
    <property type="match status" value="1"/>
</dbReference>
<accession>K0JNN0</accession>
<dbReference type="HOGENOM" id="CLU_033323_9_5_11"/>
<dbReference type="Gene3D" id="3.40.50.1240">
    <property type="entry name" value="Phosphoglycerate mutase-like"/>
    <property type="match status" value="1"/>
</dbReference>
<dbReference type="SUPFAM" id="SSF53254">
    <property type="entry name" value="Phosphoglycerate mutase-like"/>
    <property type="match status" value="1"/>
</dbReference>
<dbReference type="PANTHER" id="PTHR48100:SF58">
    <property type="entry name" value="PE-PGRS FAMILY PROTEIN PE_PGRS11"/>
    <property type="match status" value="1"/>
</dbReference>
<dbReference type="InterPro" id="IPR013078">
    <property type="entry name" value="His_Pase_superF_clade-1"/>
</dbReference>
<dbReference type="Proteomes" id="UP000006281">
    <property type="component" value="Chromosome"/>
</dbReference>
<dbReference type="EMBL" id="HE804045">
    <property type="protein sequence ID" value="CCH27470.1"/>
    <property type="molecule type" value="Genomic_DNA"/>
</dbReference>
<name>K0JNN0_SACES</name>
<dbReference type="PATRIC" id="fig|1179773.3.peg.136"/>
<dbReference type="PANTHER" id="PTHR48100">
    <property type="entry name" value="BROAD-SPECIFICITY PHOSPHATASE YOR283W-RELATED"/>
    <property type="match status" value="1"/>
</dbReference>
<dbReference type="KEGG" id="sesp:BN6_01370"/>
<dbReference type="GO" id="GO:0005737">
    <property type="term" value="C:cytoplasm"/>
    <property type="evidence" value="ECO:0007669"/>
    <property type="project" value="TreeGrafter"/>
</dbReference>
<dbReference type="GO" id="GO:0016791">
    <property type="term" value="F:phosphatase activity"/>
    <property type="evidence" value="ECO:0007669"/>
    <property type="project" value="TreeGrafter"/>
</dbReference>
<dbReference type="AlphaFoldDB" id="K0JNN0"/>
<dbReference type="SMART" id="SM00855">
    <property type="entry name" value="PGAM"/>
    <property type="match status" value="1"/>
</dbReference>
<dbReference type="InterPro" id="IPR029033">
    <property type="entry name" value="His_PPase_superfam"/>
</dbReference>
<evidence type="ECO:0000313" key="2">
    <source>
        <dbReference type="Proteomes" id="UP000006281"/>
    </source>
</evidence>
<dbReference type="InterPro" id="IPR001345">
    <property type="entry name" value="PG/BPGM_mutase_AS"/>
</dbReference>
<dbReference type="STRING" id="1179773.BN6_01370"/>
<evidence type="ECO:0000313" key="1">
    <source>
        <dbReference type="EMBL" id="CCH27470.1"/>
    </source>
</evidence>
<organism evidence="1 2">
    <name type="scientific">Saccharothrix espanaensis (strain ATCC 51144 / DSM 44229 / JCM 9112 / NBRC 15066 / NRRL 15764)</name>
    <dbReference type="NCBI Taxonomy" id="1179773"/>
    <lineage>
        <taxon>Bacteria</taxon>
        <taxon>Bacillati</taxon>
        <taxon>Actinomycetota</taxon>
        <taxon>Actinomycetes</taxon>
        <taxon>Pseudonocardiales</taxon>
        <taxon>Pseudonocardiaceae</taxon>
        <taxon>Saccharothrix</taxon>
    </lineage>
</organism>
<reference evidence="1 2" key="1">
    <citation type="journal article" date="2012" name="BMC Genomics">
        <title>Complete genome sequence of Saccharothrix espanaensis DSM 44229T and comparison to the other completely sequenced Pseudonocardiaceae.</title>
        <authorList>
            <person name="Strobel T."/>
            <person name="Al-Dilaimi A."/>
            <person name="Blom J."/>
            <person name="Gessner A."/>
            <person name="Kalinowski J."/>
            <person name="Luzhetska M."/>
            <person name="Puhler A."/>
            <person name="Szczepanowski R."/>
            <person name="Bechthold A."/>
            <person name="Ruckert C."/>
        </authorList>
    </citation>
    <scope>NUCLEOTIDE SEQUENCE [LARGE SCALE GENOMIC DNA]</scope>
    <source>
        <strain evidence="2">ATCC 51144 / DSM 44229 / JCM 9112 / NBRC 15066 / NRRL 15764</strain>
    </source>
</reference>
<dbReference type="PROSITE" id="PS00175">
    <property type="entry name" value="PG_MUTASE"/>
    <property type="match status" value="1"/>
</dbReference>
<gene>
    <name evidence="1" type="ordered locus">BN6_01370</name>
</gene>
<protein>
    <submittedName>
        <fullName evidence="1">Phosphoglycerate mutase</fullName>
    </submittedName>
</protein>